<evidence type="ECO:0000313" key="2">
    <source>
        <dbReference type="EMBL" id="QVI23798.1"/>
    </source>
</evidence>
<name>A0ABX8CX73_9NOCA</name>
<sequence>MDRIYFASEPESTLNRRLQLKLERQIFITRKTRPIVVDAILHESAIHTQVGGPAVMEDQLEHLVEMSKRPNITLRVLPFTAGHPLGTPAGSFTILDMKPIAGTENNPVVYFDSLVGAACLENPEEVETHRSAIASIRHTALDEVSTRTRLRQVGKTFSRKG</sequence>
<dbReference type="InterPro" id="IPR043917">
    <property type="entry name" value="DUF5753"/>
</dbReference>
<keyword evidence="3" id="KW-1185">Reference proteome</keyword>
<protein>
    <recommendedName>
        <fullName evidence="1">DUF5753 domain-containing protein</fullName>
    </recommendedName>
</protein>
<reference evidence="2 3" key="1">
    <citation type="submission" date="2021-04" db="EMBL/GenBank/DDBJ databases">
        <title>Nocardia tengchongensis.</title>
        <authorList>
            <person name="Zhuang k."/>
            <person name="Ran Y."/>
            <person name="Li W."/>
        </authorList>
    </citation>
    <scope>NUCLEOTIDE SEQUENCE [LARGE SCALE GENOMIC DNA]</scope>
    <source>
        <strain evidence="2 3">CFH S0057</strain>
    </source>
</reference>
<proteinExistence type="predicted"/>
<dbReference type="Pfam" id="PF19054">
    <property type="entry name" value="DUF5753"/>
    <property type="match status" value="1"/>
</dbReference>
<feature type="domain" description="DUF5753" evidence="1">
    <location>
        <begin position="9"/>
        <end position="152"/>
    </location>
</feature>
<evidence type="ECO:0000313" key="3">
    <source>
        <dbReference type="Proteomes" id="UP000683310"/>
    </source>
</evidence>
<organism evidence="2 3">
    <name type="scientific">Nocardia tengchongensis</name>
    <dbReference type="NCBI Taxonomy" id="2055889"/>
    <lineage>
        <taxon>Bacteria</taxon>
        <taxon>Bacillati</taxon>
        <taxon>Actinomycetota</taxon>
        <taxon>Actinomycetes</taxon>
        <taxon>Mycobacteriales</taxon>
        <taxon>Nocardiaceae</taxon>
        <taxon>Nocardia</taxon>
    </lineage>
</organism>
<accession>A0ABX8CX73</accession>
<dbReference type="EMBL" id="CP074371">
    <property type="protein sequence ID" value="QVI23798.1"/>
    <property type="molecule type" value="Genomic_DNA"/>
</dbReference>
<gene>
    <name evidence="2" type="ORF">KHQ06_13845</name>
</gene>
<evidence type="ECO:0000259" key="1">
    <source>
        <dbReference type="Pfam" id="PF19054"/>
    </source>
</evidence>
<dbReference type="Proteomes" id="UP000683310">
    <property type="component" value="Chromosome"/>
</dbReference>